<dbReference type="InterPro" id="IPR013128">
    <property type="entry name" value="Peptidase_C1A"/>
</dbReference>
<feature type="compositionally biased region" description="Polar residues" evidence="3">
    <location>
        <begin position="421"/>
        <end position="430"/>
    </location>
</feature>
<dbReference type="SMART" id="SM00198">
    <property type="entry name" value="SCP"/>
    <property type="match status" value="1"/>
</dbReference>
<evidence type="ECO:0008006" key="7">
    <source>
        <dbReference type="Google" id="ProtNLM"/>
    </source>
</evidence>
<gene>
    <name evidence="6" type="ORF">H257_14673</name>
</gene>
<evidence type="ECO:0000259" key="5">
    <source>
        <dbReference type="SMART" id="SM00645"/>
    </source>
</evidence>
<dbReference type="SMART" id="SM00645">
    <property type="entry name" value="Pept_C1"/>
    <property type="match status" value="1"/>
</dbReference>
<feature type="domain" description="SCP" evidence="4">
    <location>
        <begin position="554"/>
        <end position="690"/>
    </location>
</feature>
<reference evidence="6" key="1">
    <citation type="submission" date="2013-12" db="EMBL/GenBank/DDBJ databases">
        <title>The Genome Sequence of Aphanomyces astaci APO3.</title>
        <authorList>
            <consortium name="The Broad Institute Genomics Platform"/>
            <person name="Russ C."/>
            <person name="Tyler B."/>
            <person name="van West P."/>
            <person name="Dieguez-Uribeondo J."/>
            <person name="Young S.K."/>
            <person name="Zeng Q."/>
            <person name="Gargeya S."/>
            <person name="Fitzgerald M."/>
            <person name="Abouelleil A."/>
            <person name="Alvarado L."/>
            <person name="Chapman S.B."/>
            <person name="Gainer-Dewar J."/>
            <person name="Goldberg J."/>
            <person name="Griggs A."/>
            <person name="Gujja S."/>
            <person name="Hansen M."/>
            <person name="Howarth C."/>
            <person name="Imamovic A."/>
            <person name="Ireland A."/>
            <person name="Larimer J."/>
            <person name="McCowan C."/>
            <person name="Murphy C."/>
            <person name="Pearson M."/>
            <person name="Poon T.W."/>
            <person name="Priest M."/>
            <person name="Roberts A."/>
            <person name="Saif S."/>
            <person name="Shea T."/>
            <person name="Sykes S."/>
            <person name="Wortman J."/>
            <person name="Nusbaum C."/>
            <person name="Birren B."/>
        </authorList>
    </citation>
    <scope>NUCLEOTIDE SEQUENCE [LARGE SCALE GENOMIC DNA]</scope>
    <source>
        <strain evidence="6">APO3</strain>
    </source>
</reference>
<dbReference type="STRING" id="112090.W4FQ99"/>
<evidence type="ECO:0000256" key="2">
    <source>
        <dbReference type="ARBA" id="ARBA00023145"/>
    </source>
</evidence>
<dbReference type="OrthoDB" id="74227at2759"/>
<feature type="compositionally biased region" description="Low complexity" evidence="3">
    <location>
        <begin position="453"/>
        <end position="475"/>
    </location>
</feature>
<dbReference type="GeneID" id="20816669"/>
<dbReference type="Pfam" id="PF00112">
    <property type="entry name" value="Peptidase_C1"/>
    <property type="match status" value="1"/>
</dbReference>
<evidence type="ECO:0000256" key="1">
    <source>
        <dbReference type="ARBA" id="ARBA00008455"/>
    </source>
</evidence>
<proteinExistence type="inferred from homology"/>
<feature type="domain" description="Peptidase C1A papain C-terminal" evidence="5">
    <location>
        <begin position="134"/>
        <end position="344"/>
    </location>
</feature>
<organism evidence="6">
    <name type="scientific">Aphanomyces astaci</name>
    <name type="common">Crayfish plague agent</name>
    <dbReference type="NCBI Taxonomy" id="112090"/>
    <lineage>
        <taxon>Eukaryota</taxon>
        <taxon>Sar</taxon>
        <taxon>Stramenopiles</taxon>
        <taxon>Oomycota</taxon>
        <taxon>Saprolegniomycetes</taxon>
        <taxon>Saprolegniales</taxon>
        <taxon>Verrucalvaceae</taxon>
        <taxon>Aphanomyces</taxon>
    </lineage>
</organism>
<dbReference type="InterPro" id="IPR038765">
    <property type="entry name" value="Papain-like_cys_pep_sf"/>
</dbReference>
<dbReference type="Gene3D" id="3.90.70.10">
    <property type="entry name" value="Cysteine proteinases"/>
    <property type="match status" value="1"/>
</dbReference>
<dbReference type="Pfam" id="PF00188">
    <property type="entry name" value="CAP"/>
    <property type="match status" value="1"/>
</dbReference>
<feature type="region of interest" description="Disordered" evidence="3">
    <location>
        <begin position="344"/>
        <end position="556"/>
    </location>
</feature>
<dbReference type="InterPro" id="IPR035940">
    <property type="entry name" value="CAP_sf"/>
</dbReference>
<evidence type="ECO:0000259" key="4">
    <source>
        <dbReference type="SMART" id="SM00198"/>
    </source>
</evidence>
<feature type="compositionally biased region" description="Low complexity" evidence="3">
    <location>
        <begin position="346"/>
        <end position="375"/>
    </location>
</feature>
<feature type="compositionally biased region" description="Low complexity" evidence="3">
    <location>
        <begin position="536"/>
        <end position="551"/>
    </location>
</feature>
<dbReference type="PANTHER" id="PTHR12411">
    <property type="entry name" value="CYSTEINE PROTEASE FAMILY C1-RELATED"/>
    <property type="match status" value="1"/>
</dbReference>
<feature type="compositionally biased region" description="Low complexity" evidence="3">
    <location>
        <begin position="387"/>
        <end position="409"/>
    </location>
</feature>
<dbReference type="SUPFAM" id="SSF55797">
    <property type="entry name" value="PR-1-like"/>
    <property type="match status" value="1"/>
</dbReference>
<keyword evidence="2" id="KW-0865">Zymogen</keyword>
<evidence type="ECO:0000313" key="6">
    <source>
        <dbReference type="EMBL" id="ETV69650.1"/>
    </source>
</evidence>
<sequence>MKASIALSTALATTASAARQSFKSLSSSDQTALEQQLDKWKELYGSIARANGFFPRTNRESAQVNGHSIDELERFHHTVQEVKRATRTNPKAEFSPFNQFALMTDEEFKGMLMKSFAGQNVTNAAPLLELANERASEADWSTSKCNSPVPNQGQCGSCWAFATIGVVETAHCIATGELLDLSEQQLVSCSTNGGNNGCNGGNPPEALGWVQQGVCTEESYPYTSGKGGQTGTCENSCTKKKLSIGKTKYTSGEGSLMTVLESQPVTVVVQSANEVWRNYKSGIVSQCPGAQSDHAVIAVGYNDDYFKIKNSWGTEWGDKGYIYLKRGVTEKGTCNVAQRIAYPELSGSTPSSNTTPSSSQLPTESTRKPSSSAPKSTRKPSSPPPKNTTDSAMTPSSSKPSYPTRKPSSSSPPPKNSTDSAMTPSQLPTESTRKPSSSAPKSTRKPSSPPPKNSTDSAMTPSSSKPSYPTRKPSSSSPPPKNSTDSAMTPSSSKPSYPSRKPSSSSPPPNNSTQCTNRPTPTIEPKPTGPSPSYTPSPTTEPSSTYAPTPSGNGVKDQLIAQTNKIRAAHGIDPVTWNYELEPKMRAWAEDCHGFKHGGPAGWQNLATYTTCESSGKDCTKVVGASWLWYDQEETFWNYGSNSCNGGWAKCGHFSNMMSPEVTSMACGWSECANGNYVWCNYDTPVKNPKVGEIIGMTKAELKASLTA</sequence>
<protein>
    <recommendedName>
        <fullName evidence="7">Peptidase C1A papain C-terminal domain-containing protein</fullName>
    </recommendedName>
</protein>
<dbReference type="InterPro" id="IPR000169">
    <property type="entry name" value="Pept_cys_AS"/>
</dbReference>
<feature type="compositionally biased region" description="Pro residues" evidence="3">
    <location>
        <begin position="522"/>
        <end position="535"/>
    </location>
</feature>
<dbReference type="EMBL" id="KI913173">
    <property type="protein sequence ID" value="ETV69650.1"/>
    <property type="molecule type" value="Genomic_DNA"/>
</dbReference>
<dbReference type="InterPro" id="IPR000668">
    <property type="entry name" value="Peptidase_C1A_C"/>
</dbReference>
<comment type="similarity">
    <text evidence="1">Belongs to the peptidase C1 family.</text>
</comment>
<dbReference type="CDD" id="cd02248">
    <property type="entry name" value="Peptidase_C1A"/>
    <property type="match status" value="1"/>
</dbReference>
<name>W4FQ99_APHAT</name>
<feature type="compositionally biased region" description="Low complexity" evidence="3">
    <location>
        <begin position="482"/>
        <end position="504"/>
    </location>
</feature>
<dbReference type="InterPro" id="IPR039417">
    <property type="entry name" value="Peptidase_C1A_papain-like"/>
</dbReference>
<dbReference type="GO" id="GO:0008234">
    <property type="term" value="F:cysteine-type peptidase activity"/>
    <property type="evidence" value="ECO:0007669"/>
    <property type="project" value="InterPro"/>
</dbReference>
<evidence type="ECO:0000256" key="3">
    <source>
        <dbReference type="SAM" id="MobiDB-lite"/>
    </source>
</evidence>
<accession>W4FQ99</accession>
<dbReference type="SUPFAM" id="SSF54001">
    <property type="entry name" value="Cysteine proteinases"/>
    <property type="match status" value="1"/>
</dbReference>
<dbReference type="RefSeq" id="XP_009840866.1">
    <property type="nucleotide sequence ID" value="XM_009842564.1"/>
</dbReference>
<dbReference type="PROSITE" id="PS00139">
    <property type="entry name" value="THIOL_PROTEASE_CYS"/>
    <property type="match status" value="1"/>
</dbReference>
<dbReference type="GO" id="GO:0006508">
    <property type="term" value="P:proteolysis"/>
    <property type="evidence" value="ECO:0007669"/>
    <property type="project" value="InterPro"/>
</dbReference>
<dbReference type="InterPro" id="IPR014044">
    <property type="entry name" value="CAP_dom"/>
</dbReference>
<dbReference type="AlphaFoldDB" id="W4FQ99"/>
<dbReference type="VEuPathDB" id="FungiDB:H257_14673"/>
<dbReference type="PRINTS" id="PR01217">
    <property type="entry name" value="PRICHEXTENSN"/>
</dbReference>
<dbReference type="Gene3D" id="3.40.33.10">
    <property type="entry name" value="CAP"/>
    <property type="match status" value="1"/>
</dbReference>